<organism evidence="1 2">
    <name type="scientific">Desmophyllum pertusum</name>
    <dbReference type="NCBI Taxonomy" id="174260"/>
    <lineage>
        <taxon>Eukaryota</taxon>
        <taxon>Metazoa</taxon>
        <taxon>Cnidaria</taxon>
        <taxon>Anthozoa</taxon>
        <taxon>Hexacorallia</taxon>
        <taxon>Scleractinia</taxon>
        <taxon>Caryophylliina</taxon>
        <taxon>Caryophylliidae</taxon>
        <taxon>Desmophyllum</taxon>
    </lineage>
</organism>
<dbReference type="AlphaFoldDB" id="A0A9W9ZI83"/>
<evidence type="ECO:0000313" key="2">
    <source>
        <dbReference type="Proteomes" id="UP001163046"/>
    </source>
</evidence>
<sequence>MPRKGIGMNKNALPSWKIERKYSLSNFVEDWLEEKRRLQKDKIIDYGIYSRYQVPQLFADLPKKKTSYAHMEKCKNDVEIEEKFPHCKEFTNGKINRLSPVRIPVPNDLYKLRYKHRPNHHAWNPN</sequence>
<evidence type="ECO:0000313" key="1">
    <source>
        <dbReference type="EMBL" id="KAJ7381439.1"/>
    </source>
</evidence>
<accession>A0A9W9ZI83</accession>
<name>A0A9W9ZI83_9CNID</name>
<dbReference type="OrthoDB" id="5986104at2759"/>
<keyword evidence="2" id="KW-1185">Reference proteome</keyword>
<gene>
    <name evidence="1" type="ORF">OS493_001575</name>
</gene>
<proteinExistence type="predicted"/>
<dbReference type="Proteomes" id="UP001163046">
    <property type="component" value="Unassembled WGS sequence"/>
</dbReference>
<comment type="caution">
    <text evidence="1">The sequence shown here is derived from an EMBL/GenBank/DDBJ whole genome shotgun (WGS) entry which is preliminary data.</text>
</comment>
<reference evidence="1" key="1">
    <citation type="submission" date="2023-01" db="EMBL/GenBank/DDBJ databases">
        <title>Genome assembly of the deep-sea coral Lophelia pertusa.</title>
        <authorList>
            <person name="Herrera S."/>
            <person name="Cordes E."/>
        </authorList>
    </citation>
    <scope>NUCLEOTIDE SEQUENCE</scope>
    <source>
        <strain evidence="1">USNM1676648</strain>
        <tissue evidence="1">Polyp</tissue>
    </source>
</reference>
<protein>
    <submittedName>
        <fullName evidence="1">Uncharacterized protein</fullName>
    </submittedName>
</protein>
<dbReference type="EMBL" id="MU826350">
    <property type="protein sequence ID" value="KAJ7381439.1"/>
    <property type="molecule type" value="Genomic_DNA"/>
</dbReference>